<dbReference type="FunFam" id="3.40.50.150:FF:000010">
    <property type="entry name" value="Protein-L-isoaspartate O-methyltransferase"/>
    <property type="match status" value="1"/>
</dbReference>
<dbReference type="NCBIfam" id="NF001453">
    <property type="entry name" value="PRK00312.1"/>
    <property type="match status" value="1"/>
</dbReference>
<dbReference type="PANTHER" id="PTHR11579:SF0">
    <property type="entry name" value="PROTEIN-L-ISOASPARTATE(D-ASPARTATE) O-METHYLTRANSFERASE"/>
    <property type="match status" value="1"/>
</dbReference>
<dbReference type="InterPro" id="IPR029063">
    <property type="entry name" value="SAM-dependent_MTases_sf"/>
</dbReference>
<protein>
    <recommendedName>
        <fullName evidence="3">protein-L-isoaspartate(D-aspartate) O-methyltransferase</fullName>
        <ecNumber evidence="3">2.1.1.77</ecNumber>
    </recommendedName>
</protein>
<keyword evidence="6" id="KW-0808">Transferase</keyword>
<dbReference type="GO" id="GO:0004719">
    <property type="term" value="F:protein-L-isoaspartate (D-aspartate) O-methyltransferase activity"/>
    <property type="evidence" value="ECO:0007669"/>
    <property type="project" value="UniProtKB-EC"/>
</dbReference>
<dbReference type="NCBIfam" id="TIGR00080">
    <property type="entry name" value="pimt"/>
    <property type="match status" value="1"/>
</dbReference>
<comment type="subcellular location">
    <subcellularLocation>
        <location evidence="1">Cytoplasm</location>
    </subcellularLocation>
</comment>
<dbReference type="AlphaFoldDB" id="X1J244"/>
<keyword evidence="7" id="KW-0949">S-adenosyl-L-methionine</keyword>
<name>X1J244_9ZZZZ</name>
<dbReference type="Gene3D" id="3.40.50.150">
    <property type="entry name" value="Vaccinia Virus protein VP39"/>
    <property type="match status" value="1"/>
</dbReference>
<evidence type="ECO:0000256" key="4">
    <source>
        <dbReference type="ARBA" id="ARBA00022490"/>
    </source>
</evidence>
<sequence length="153" mass="16585">MLAAMAKVPRHCFVLQEYLSQAYADHPLSIGQGQTISQPYIVALMTEFLALQPGEKVLEIGTGSGYQAAILAELTDQVYTVEIIESLGQRAAATLDELGYNIYAKVDDGYYGWPEHAPFDAVIVTCAPDHVPQPLMQQLKDGGRLIIPIGPPG</sequence>
<dbReference type="CDD" id="cd02440">
    <property type="entry name" value="AdoMet_MTases"/>
    <property type="match status" value="1"/>
</dbReference>
<dbReference type="EC" id="2.1.1.77" evidence="3"/>
<proteinExistence type="inferred from homology"/>
<keyword evidence="4" id="KW-0963">Cytoplasm</keyword>
<dbReference type="Pfam" id="PF01135">
    <property type="entry name" value="PCMT"/>
    <property type="match status" value="1"/>
</dbReference>
<gene>
    <name evidence="8" type="ORF">S03H2_54081</name>
</gene>
<evidence type="ECO:0000256" key="5">
    <source>
        <dbReference type="ARBA" id="ARBA00022603"/>
    </source>
</evidence>
<dbReference type="GO" id="GO:0032259">
    <property type="term" value="P:methylation"/>
    <property type="evidence" value="ECO:0007669"/>
    <property type="project" value="UniProtKB-KW"/>
</dbReference>
<comment type="similarity">
    <text evidence="2">Belongs to the methyltransferase superfamily. L-isoaspartyl/D-aspartyl protein methyltransferase family.</text>
</comment>
<evidence type="ECO:0000256" key="1">
    <source>
        <dbReference type="ARBA" id="ARBA00004496"/>
    </source>
</evidence>
<dbReference type="SUPFAM" id="SSF53335">
    <property type="entry name" value="S-adenosyl-L-methionine-dependent methyltransferases"/>
    <property type="match status" value="1"/>
</dbReference>
<dbReference type="InterPro" id="IPR000682">
    <property type="entry name" value="PCMT"/>
</dbReference>
<reference evidence="8" key="1">
    <citation type="journal article" date="2014" name="Front. Microbiol.">
        <title>High frequency of phylogenetically diverse reductive dehalogenase-homologous genes in deep subseafloor sedimentary metagenomes.</title>
        <authorList>
            <person name="Kawai M."/>
            <person name="Futagami T."/>
            <person name="Toyoda A."/>
            <person name="Takaki Y."/>
            <person name="Nishi S."/>
            <person name="Hori S."/>
            <person name="Arai W."/>
            <person name="Tsubouchi T."/>
            <person name="Morono Y."/>
            <person name="Uchiyama I."/>
            <person name="Ito T."/>
            <person name="Fujiyama A."/>
            <person name="Inagaki F."/>
            <person name="Takami H."/>
        </authorList>
    </citation>
    <scope>NUCLEOTIDE SEQUENCE</scope>
    <source>
        <strain evidence="8">Expedition CK06-06</strain>
    </source>
</reference>
<dbReference type="GO" id="GO:0005737">
    <property type="term" value="C:cytoplasm"/>
    <property type="evidence" value="ECO:0007669"/>
    <property type="project" value="UniProtKB-SubCell"/>
</dbReference>
<evidence type="ECO:0000256" key="7">
    <source>
        <dbReference type="ARBA" id="ARBA00022691"/>
    </source>
</evidence>
<evidence type="ECO:0000256" key="3">
    <source>
        <dbReference type="ARBA" id="ARBA00011890"/>
    </source>
</evidence>
<comment type="caution">
    <text evidence="8">The sequence shown here is derived from an EMBL/GenBank/DDBJ whole genome shotgun (WGS) entry which is preliminary data.</text>
</comment>
<organism evidence="8">
    <name type="scientific">marine sediment metagenome</name>
    <dbReference type="NCBI Taxonomy" id="412755"/>
    <lineage>
        <taxon>unclassified sequences</taxon>
        <taxon>metagenomes</taxon>
        <taxon>ecological metagenomes</taxon>
    </lineage>
</organism>
<dbReference type="PANTHER" id="PTHR11579">
    <property type="entry name" value="PROTEIN-L-ISOASPARTATE O-METHYLTRANSFERASE"/>
    <property type="match status" value="1"/>
</dbReference>
<accession>X1J244</accession>
<evidence type="ECO:0000313" key="8">
    <source>
        <dbReference type="EMBL" id="GAH63853.1"/>
    </source>
</evidence>
<feature type="non-terminal residue" evidence="8">
    <location>
        <position position="153"/>
    </location>
</feature>
<evidence type="ECO:0000256" key="2">
    <source>
        <dbReference type="ARBA" id="ARBA00005369"/>
    </source>
</evidence>
<dbReference type="EMBL" id="BARU01034448">
    <property type="protein sequence ID" value="GAH63853.1"/>
    <property type="molecule type" value="Genomic_DNA"/>
</dbReference>
<evidence type="ECO:0000256" key="6">
    <source>
        <dbReference type="ARBA" id="ARBA00022679"/>
    </source>
</evidence>
<keyword evidence="5" id="KW-0489">Methyltransferase</keyword>